<feature type="compositionally biased region" description="Basic and acidic residues" evidence="5">
    <location>
        <begin position="332"/>
        <end position="342"/>
    </location>
</feature>
<evidence type="ECO:0000256" key="1">
    <source>
        <dbReference type="ARBA" id="ARBA00004613"/>
    </source>
</evidence>
<accession>A0A2X0MCR3</accession>
<evidence type="ECO:0000259" key="7">
    <source>
        <dbReference type="Pfam" id="PF05730"/>
    </source>
</evidence>
<proteinExistence type="predicted"/>
<feature type="compositionally biased region" description="Basic and acidic residues" evidence="5">
    <location>
        <begin position="85"/>
        <end position="115"/>
    </location>
</feature>
<dbReference type="Proteomes" id="UP000249464">
    <property type="component" value="Unassembled WGS sequence"/>
</dbReference>
<keyword evidence="4" id="KW-1015">Disulfide bond</keyword>
<keyword evidence="2" id="KW-0964">Secreted</keyword>
<dbReference type="InterPro" id="IPR008427">
    <property type="entry name" value="Extracellular_membr_CFEM_dom"/>
</dbReference>
<feature type="region of interest" description="Disordered" evidence="5">
    <location>
        <begin position="654"/>
        <end position="689"/>
    </location>
</feature>
<reference evidence="8 9" key="1">
    <citation type="submission" date="2016-11" db="EMBL/GenBank/DDBJ databases">
        <authorList>
            <person name="Jaros S."/>
            <person name="Januszkiewicz K."/>
            <person name="Wedrychowicz H."/>
        </authorList>
    </citation>
    <scope>NUCLEOTIDE SEQUENCE [LARGE SCALE GENOMIC DNA]</scope>
</reference>
<feature type="compositionally biased region" description="Basic and acidic residues" evidence="5">
    <location>
        <begin position="483"/>
        <end position="495"/>
    </location>
</feature>
<dbReference type="STRING" id="796604.A0A2X0MCR3"/>
<evidence type="ECO:0000313" key="9">
    <source>
        <dbReference type="Proteomes" id="UP000249464"/>
    </source>
</evidence>
<feature type="signal peptide" evidence="6">
    <location>
        <begin position="1"/>
        <end position="21"/>
    </location>
</feature>
<feature type="compositionally biased region" description="Low complexity" evidence="5">
    <location>
        <begin position="517"/>
        <end position="529"/>
    </location>
</feature>
<dbReference type="GO" id="GO:0005576">
    <property type="term" value="C:extracellular region"/>
    <property type="evidence" value="ECO:0007669"/>
    <property type="project" value="UniProtKB-SubCell"/>
</dbReference>
<feature type="chain" id="PRO_5015938310" evidence="6">
    <location>
        <begin position="22"/>
        <end position="713"/>
    </location>
</feature>
<evidence type="ECO:0000256" key="5">
    <source>
        <dbReference type="SAM" id="MobiDB-lite"/>
    </source>
</evidence>
<gene>
    <name evidence="8" type="primary">BQ5605_C008g05213</name>
    <name evidence="8" type="ORF">BQ5605_C008G05213</name>
</gene>
<evidence type="ECO:0000256" key="6">
    <source>
        <dbReference type="SAM" id="SignalP"/>
    </source>
</evidence>
<dbReference type="EMBL" id="FQNC01000048">
    <property type="protein sequence ID" value="SGY79739.1"/>
    <property type="molecule type" value="Genomic_DNA"/>
</dbReference>
<keyword evidence="3 6" id="KW-0732">Signal</keyword>
<dbReference type="Pfam" id="PF05730">
    <property type="entry name" value="CFEM"/>
    <property type="match status" value="1"/>
</dbReference>
<sequence length="713" mass="75687">MVHFRLLALGLAASTASVALAADAVKSCAVTCRKQAYQNRGGCKWEDTNCVSCPKHEEKINAFTQKQCQQAHKTPVAGKHGLDYQHKAKSADDHDHKHDHGHDDKDEHGHEGKRQDHGKHGRMPHARYNKHDGAVQHDHDHGHDDKDKHGHEDKYQDHGKHGHMPHTRYNKHGEAVSRHHGEHTGEPGHPGKQAAKPTPEQQGKPGVKPHAKHHDSSEPFNVPAGQHKFRKTPGPRDPFAPLPIPQGQGKHGAEPDSKHHHGEHEHDYRGNKPPKGFKPEFVHPFNLTTKPKNPQRHNHKKGTPQPEGHGKTSAEAPHGAHAGDKAPGTPKEGYKKQPEKQPRPAPKSGEKGNPPAKSAAGHAAETPKGGVTAADSCEAKALRKSKCLENNLKCSCTSQVYHARLLTCEAANTAAYEEGVPKYVDRCRKAGYPVPKGKQGSEPQPGAHAKAGKNPAGSSSTEQHPKEKYPAGGHPAAQSKGKQGSEPHPGAHGEAGKNPASSNSTGQHPAGGPPAALPKGKQGGEPQPGAQTEAGKNPAGSKPTEQGSKENEPAGGSAADSNYPACANPCISVAQEKSKSNCTTVECRCNDSMFRTQFKACVNQSEQPSPVSRCSGTLEEELTYSLIARPACNQPDYNKTMTVGIQDCNAANNSTTGGDGSNNDNPNSNTNAGTLPPSTPGVQQNKPSSAFGLRSSVGAVLIGAIGVAFATLL</sequence>
<feature type="compositionally biased region" description="Low complexity" evidence="5">
    <location>
        <begin position="654"/>
        <end position="671"/>
    </location>
</feature>
<evidence type="ECO:0000256" key="3">
    <source>
        <dbReference type="ARBA" id="ARBA00022729"/>
    </source>
</evidence>
<comment type="subcellular location">
    <subcellularLocation>
        <location evidence="1">Secreted</location>
    </subcellularLocation>
</comment>
<feature type="compositionally biased region" description="Basic and acidic residues" evidence="5">
    <location>
        <begin position="171"/>
        <end position="186"/>
    </location>
</feature>
<feature type="region of interest" description="Disordered" evidence="5">
    <location>
        <begin position="85"/>
        <end position="375"/>
    </location>
</feature>
<evidence type="ECO:0000256" key="4">
    <source>
        <dbReference type="ARBA" id="ARBA00023157"/>
    </source>
</evidence>
<feature type="compositionally biased region" description="Basic residues" evidence="5">
    <location>
        <begin position="293"/>
        <end position="302"/>
    </location>
</feature>
<keyword evidence="9" id="KW-1185">Reference proteome</keyword>
<feature type="compositionally biased region" description="Basic residues" evidence="5">
    <location>
        <begin position="160"/>
        <end position="170"/>
    </location>
</feature>
<feature type="compositionally biased region" description="Basic residues" evidence="5">
    <location>
        <begin position="116"/>
        <end position="128"/>
    </location>
</feature>
<organism evidence="8 9">
    <name type="scientific">Microbotryum silenes-dioicae</name>
    <dbReference type="NCBI Taxonomy" id="796604"/>
    <lineage>
        <taxon>Eukaryota</taxon>
        <taxon>Fungi</taxon>
        <taxon>Dikarya</taxon>
        <taxon>Basidiomycota</taxon>
        <taxon>Pucciniomycotina</taxon>
        <taxon>Microbotryomycetes</taxon>
        <taxon>Microbotryales</taxon>
        <taxon>Microbotryaceae</taxon>
        <taxon>Microbotryum</taxon>
    </lineage>
</organism>
<evidence type="ECO:0000313" key="8">
    <source>
        <dbReference type="EMBL" id="SGY79739.1"/>
    </source>
</evidence>
<evidence type="ECO:0000256" key="2">
    <source>
        <dbReference type="ARBA" id="ARBA00022525"/>
    </source>
</evidence>
<name>A0A2X0MCR3_9BASI</name>
<feature type="domain" description="CFEM" evidence="7">
    <location>
        <begin position="561"/>
        <end position="605"/>
    </location>
</feature>
<feature type="compositionally biased region" description="Basic and acidic residues" evidence="5">
    <location>
        <begin position="251"/>
        <end position="270"/>
    </location>
</feature>
<dbReference type="AlphaFoldDB" id="A0A2X0MCR3"/>
<feature type="compositionally biased region" description="Basic and acidic residues" evidence="5">
    <location>
        <begin position="129"/>
        <end position="159"/>
    </location>
</feature>
<protein>
    <submittedName>
        <fullName evidence="8">BQ5605_C008g05213 protein</fullName>
    </submittedName>
</protein>
<feature type="region of interest" description="Disordered" evidence="5">
    <location>
        <begin position="432"/>
        <end position="561"/>
    </location>
</feature>
<feature type="compositionally biased region" description="Pro residues" evidence="5">
    <location>
        <begin position="235"/>
        <end position="244"/>
    </location>
</feature>